<feature type="domain" description="ParB-like N-terminal" evidence="2">
    <location>
        <begin position="27"/>
        <end position="127"/>
    </location>
</feature>
<feature type="region of interest" description="Disordered" evidence="1">
    <location>
        <begin position="323"/>
        <end position="346"/>
    </location>
</feature>
<dbReference type="PANTHER" id="PTHR33375:SF1">
    <property type="entry name" value="CHROMOSOME-PARTITIONING PROTEIN PARB-RELATED"/>
    <property type="match status" value="1"/>
</dbReference>
<dbReference type="EMBL" id="JTDO01000021">
    <property type="protein sequence ID" value="KLT72091.1"/>
    <property type="molecule type" value="Genomic_DNA"/>
</dbReference>
<dbReference type="InterPro" id="IPR050336">
    <property type="entry name" value="Chromosome_partition/occlusion"/>
</dbReference>
<dbReference type="AlphaFoldDB" id="A0A0J0YPL6"/>
<organism evidence="3 4">
    <name type="scientific">Neisseria arctica</name>
    <dbReference type="NCBI Taxonomy" id="1470200"/>
    <lineage>
        <taxon>Bacteria</taxon>
        <taxon>Pseudomonadati</taxon>
        <taxon>Pseudomonadota</taxon>
        <taxon>Betaproteobacteria</taxon>
        <taxon>Neisseriales</taxon>
        <taxon>Neisseriaceae</taxon>
        <taxon>Neisseria</taxon>
    </lineage>
</organism>
<sequence length="510" mass="57546">MSLNLGVPNKSGMDLSVKQVALPGTFMTLSVEEIDFFEHNPRKHQDAESLNSLKESVRAAGIQQPVHVTQRPGSNRYVLSQGGNSRLKVLKELFAETGEPRFGRMPCIYQEYSNETNLQVAHLIENEQRAEMCFWDKACAYGELRDIMQQEADHRLSLRELEILFQDYGLSISHKTLGLFFFAEENLSVLGQMAVDLSTSKTEVLRKLHGTLSAESKRLQQQELFDDFWLSSVENWVSNHTVFDAVELADFIDGQFREIFDTTDDTDPPQPAPSAKQAVSADSASQKEEPAAEVDSCLQSRQGQELPESAQYQEQDFLQSLDEPSGTVHGVANPPHETEDAEQQPATFAKTDICKKLHSVIRKWLSMVNLHNCFRSHPGFKYGFYIEYPSFESITRKPGAYCLIDSLHNDAGNVFAYLSKFSGQEAWVYDDTGNPGNPILTLGDASKLKIAYQDPDKLDEFNIGGIGDRSNLLVKVFDWQTEKDHPYQPLIEEIISLTKQFNVLGEDDER</sequence>
<protein>
    <recommendedName>
        <fullName evidence="2">ParB-like N-terminal domain-containing protein</fullName>
    </recommendedName>
</protein>
<evidence type="ECO:0000259" key="2">
    <source>
        <dbReference type="SMART" id="SM00470"/>
    </source>
</evidence>
<dbReference type="Pfam" id="PF02195">
    <property type="entry name" value="ParB_N"/>
    <property type="match status" value="1"/>
</dbReference>
<dbReference type="SUPFAM" id="SSF110849">
    <property type="entry name" value="ParB/Sulfiredoxin"/>
    <property type="match status" value="1"/>
</dbReference>
<dbReference type="GO" id="GO:0007059">
    <property type="term" value="P:chromosome segregation"/>
    <property type="evidence" value="ECO:0007669"/>
    <property type="project" value="TreeGrafter"/>
</dbReference>
<evidence type="ECO:0000313" key="4">
    <source>
        <dbReference type="Proteomes" id="UP000036027"/>
    </source>
</evidence>
<accession>A0A0J0YPL6</accession>
<dbReference type="InterPro" id="IPR036086">
    <property type="entry name" value="ParB/Sulfiredoxin_sf"/>
</dbReference>
<evidence type="ECO:0000256" key="1">
    <source>
        <dbReference type="SAM" id="MobiDB-lite"/>
    </source>
</evidence>
<dbReference type="InterPro" id="IPR003115">
    <property type="entry name" value="ParB_N"/>
</dbReference>
<dbReference type="PANTHER" id="PTHR33375">
    <property type="entry name" value="CHROMOSOME-PARTITIONING PROTEIN PARB-RELATED"/>
    <property type="match status" value="1"/>
</dbReference>
<evidence type="ECO:0000313" key="3">
    <source>
        <dbReference type="EMBL" id="KLT72091.1"/>
    </source>
</evidence>
<dbReference type="Gene3D" id="3.90.1530.10">
    <property type="entry name" value="Conserved hypothetical protein from pyrococcus furiosus pfu- 392566-001, ParB domain"/>
    <property type="match status" value="1"/>
</dbReference>
<dbReference type="GO" id="GO:0005694">
    <property type="term" value="C:chromosome"/>
    <property type="evidence" value="ECO:0007669"/>
    <property type="project" value="TreeGrafter"/>
</dbReference>
<comment type="caution">
    <text evidence="3">The sequence shown here is derived from an EMBL/GenBank/DDBJ whole genome shotgun (WGS) entry which is preliminary data.</text>
</comment>
<gene>
    <name evidence="3" type="ORF">PL75_10115</name>
</gene>
<dbReference type="SMART" id="SM00470">
    <property type="entry name" value="ParB"/>
    <property type="match status" value="1"/>
</dbReference>
<feature type="region of interest" description="Disordered" evidence="1">
    <location>
        <begin position="260"/>
        <end position="310"/>
    </location>
</feature>
<reference evidence="3 4" key="1">
    <citation type="submission" date="2014-11" db="EMBL/GenBank/DDBJ databases">
        <title>Genome of a novel goose pathogen.</title>
        <authorList>
            <person name="Hansen C.M."/>
            <person name="Hueffer K."/>
            <person name="Choi S.C."/>
        </authorList>
    </citation>
    <scope>NUCLEOTIDE SEQUENCE [LARGE SCALE GENOMIC DNA]</scope>
    <source>
        <strain evidence="3 4">KH1503</strain>
    </source>
</reference>
<keyword evidence="4" id="KW-1185">Reference proteome</keyword>
<proteinExistence type="predicted"/>
<dbReference type="PATRIC" id="fig|1470200.3.peg.1298"/>
<dbReference type="Proteomes" id="UP000036027">
    <property type="component" value="Unassembled WGS sequence"/>
</dbReference>
<dbReference type="STRING" id="1470200.PL75_10115"/>
<name>A0A0J0YPL6_9NEIS</name>